<comment type="caution">
    <text evidence="1">The sequence shown here is derived from an EMBL/GenBank/DDBJ whole genome shotgun (WGS) entry which is preliminary data.</text>
</comment>
<name>A0A177KEY7_9MICO</name>
<evidence type="ECO:0000313" key="2">
    <source>
        <dbReference type="Proteomes" id="UP000076998"/>
    </source>
</evidence>
<organism evidence="1 2">
    <name type="scientific">Microbacterium oleivorans</name>
    <dbReference type="NCBI Taxonomy" id="273677"/>
    <lineage>
        <taxon>Bacteria</taxon>
        <taxon>Bacillati</taxon>
        <taxon>Actinomycetota</taxon>
        <taxon>Actinomycetes</taxon>
        <taxon>Micrococcales</taxon>
        <taxon>Microbacteriaceae</taxon>
        <taxon>Microbacterium</taxon>
    </lineage>
</organism>
<gene>
    <name evidence="1" type="ORF">AYL44_03920</name>
</gene>
<protein>
    <submittedName>
        <fullName evidence="1">Uncharacterized protein</fullName>
    </submittedName>
</protein>
<accession>A0A177KEY7</accession>
<evidence type="ECO:0000313" key="1">
    <source>
        <dbReference type="EMBL" id="OAH51415.1"/>
    </source>
</evidence>
<dbReference type="OrthoDB" id="5073916at2"/>
<reference evidence="1 2" key="1">
    <citation type="submission" date="2016-02" db="EMBL/GenBank/DDBJ databases">
        <authorList>
            <person name="Wen L."/>
            <person name="He K."/>
            <person name="Yang H."/>
        </authorList>
    </citation>
    <scope>NUCLEOTIDE SEQUENCE [LARGE SCALE GENOMIC DNA]</scope>
    <source>
        <strain evidence="1 2">CD11_3</strain>
    </source>
</reference>
<dbReference type="EMBL" id="LSTV01000001">
    <property type="protein sequence ID" value="OAH51415.1"/>
    <property type="molecule type" value="Genomic_DNA"/>
</dbReference>
<dbReference type="RefSeq" id="WP_064001923.1">
    <property type="nucleotide sequence ID" value="NZ_LSTV01000001.1"/>
</dbReference>
<dbReference type="Proteomes" id="UP000076998">
    <property type="component" value="Unassembled WGS sequence"/>
</dbReference>
<sequence>MVRSSLCRLLFRLFGHRVCCRLPEWTAHVGRPWRPVDEEPWNLYNILWRMQQWVCMGLE</sequence>
<dbReference type="AlphaFoldDB" id="A0A177KEY7"/>
<proteinExistence type="predicted"/>